<organism evidence="1 2">
    <name type="scientific">Ziziphus jujuba var. spinosa</name>
    <dbReference type="NCBI Taxonomy" id="714518"/>
    <lineage>
        <taxon>Eukaryota</taxon>
        <taxon>Viridiplantae</taxon>
        <taxon>Streptophyta</taxon>
        <taxon>Embryophyta</taxon>
        <taxon>Tracheophyta</taxon>
        <taxon>Spermatophyta</taxon>
        <taxon>Magnoliopsida</taxon>
        <taxon>eudicotyledons</taxon>
        <taxon>Gunneridae</taxon>
        <taxon>Pentapetalae</taxon>
        <taxon>rosids</taxon>
        <taxon>fabids</taxon>
        <taxon>Rosales</taxon>
        <taxon>Rhamnaceae</taxon>
        <taxon>Paliureae</taxon>
        <taxon>Ziziphus</taxon>
    </lineage>
</organism>
<evidence type="ECO:0000313" key="1">
    <source>
        <dbReference type="EMBL" id="KAH7536739.1"/>
    </source>
</evidence>
<name>A0A978VMG4_ZIZJJ</name>
<dbReference type="AlphaFoldDB" id="A0A978VMG4"/>
<protein>
    <submittedName>
        <fullName evidence="1">Uncharacterized protein</fullName>
    </submittedName>
</protein>
<dbReference type="EMBL" id="JAEACU010000003">
    <property type="protein sequence ID" value="KAH7536739.1"/>
    <property type="molecule type" value="Genomic_DNA"/>
</dbReference>
<gene>
    <name evidence="1" type="ORF">FEM48_Zijuj03G0018600</name>
</gene>
<sequence>MDKMSFPKLNFLQIDNLERLTTFSSEIDIDFPVLTKLYMEYCPEFSTFISKFEDEKLPSLFNEKVAFPSLKKLKIRIMNNLKMLVN</sequence>
<proteinExistence type="predicted"/>
<accession>A0A978VMG4</accession>
<dbReference type="InterPro" id="IPR032675">
    <property type="entry name" value="LRR_dom_sf"/>
</dbReference>
<evidence type="ECO:0000313" key="2">
    <source>
        <dbReference type="Proteomes" id="UP000813462"/>
    </source>
</evidence>
<dbReference type="Proteomes" id="UP000813462">
    <property type="component" value="Unassembled WGS sequence"/>
</dbReference>
<dbReference type="Gene3D" id="3.80.10.10">
    <property type="entry name" value="Ribonuclease Inhibitor"/>
    <property type="match status" value="1"/>
</dbReference>
<comment type="caution">
    <text evidence="1">The sequence shown here is derived from an EMBL/GenBank/DDBJ whole genome shotgun (WGS) entry which is preliminary data.</text>
</comment>
<reference evidence="1" key="1">
    <citation type="journal article" date="2021" name="Front. Plant Sci.">
        <title>Chromosome-Scale Genome Assembly for Chinese Sour Jujube and Insights Into Its Genome Evolution and Domestication Signature.</title>
        <authorList>
            <person name="Shen L.-Y."/>
            <person name="Luo H."/>
            <person name="Wang X.-L."/>
            <person name="Wang X.-M."/>
            <person name="Qiu X.-J."/>
            <person name="Liu H."/>
            <person name="Zhou S.-S."/>
            <person name="Jia K.-H."/>
            <person name="Nie S."/>
            <person name="Bao Y.-T."/>
            <person name="Zhang R.-G."/>
            <person name="Yun Q.-Z."/>
            <person name="Chai Y.-H."/>
            <person name="Lu J.-Y."/>
            <person name="Li Y."/>
            <person name="Zhao S.-W."/>
            <person name="Mao J.-F."/>
            <person name="Jia S.-G."/>
            <person name="Mao Y.-M."/>
        </authorList>
    </citation>
    <scope>NUCLEOTIDE SEQUENCE</scope>
    <source>
        <strain evidence="1">AT0</strain>
        <tissue evidence="1">Leaf</tissue>
    </source>
</reference>